<dbReference type="Gene3D" id="4.10.240.10">
    <property type="entry name" value="Zn(2)-C6 fungal-type DNA-binding domain"/>
    <property type="match status" value="1"/>
</dbReference>
<evidence type="ECO:0000256" key="6">
    <source>
        <dbReference type="ARBA" id="ARBA00023163"/>
    </source>
</evidence>
<dbReference type="Pfam" id="PF00172">
    <property type="entry name" value="Zn_clus"/>
    <property type="match status" value="1"/>
</dbReference>
<dbReference type="CDD" id="cd12148">
    <property type="entry name" value="fungal_TF_MHR"/>
    <property type="match status" value="1"/>
</dbReference>
<dbReference type="CDD" id="cd00067">
    <property type="entry name" value="GAL4"/>
    <property type="match status" value="1"/>
</dbReference>
<dbReference type="VEuPathDB" id="FungiDB:DFL_001471"/>
<dbReference type="InterPro" id="IPR001138">
    <property type="entry name" value="Zn2Cys6_DnaBD"/>
</dbReference>
<gene>
    <name evidence="10" type="ORF">DFL_001471</name>
</gene>
<feature type="region of interest" description="Disordered" evidence="8">
    <location>
        <begin position="761"/>
        <end position="791"/>
    </location>
</feature>
<dbReference type="AlphaFoldDB" id="A0A437A7R5"/>
<proteinExistence type="predicted"/>
<protein>
    <recommendedName>
        <fullName evidence="9">Zn(2)-C6 fungal-type domain-containing protein</fullName>
    </recommendedName>
</protein>
<evidence type="ECO:0000256" key="5">
    <source>
        <dbReference type="ARBA" id="ARBA00023125"/>
    </source>
</evidence>
<evidence type="ECO:0000256" key="7">
    <source>
        <dbReference type="ARBA" id="ARBA00023242"/>
    </source>
</evidence>
<dbReference type="InterPro" id="IPR036864">
    <property type="entry name" value="Zn2-C6_fun-type_DNA-bd_sf"/>
</dbReference>
<dbReference type="GO" id="GO:0000976">
    <property type="term" value="F:transcription cis-regulatory region binding"/>
    <property type="evidence" value="ECO:0007669"/>
    <property type="project" value="TreeGrafter"/>
</dbReference>
<dbReference type="SMART" id="SM00066">
    <property type="entry name" value="GAL4"/>
    <property type="match status" value="1"/>
</dbReference>
<dbReference type="Proteomes" id="UP000283090">
    <property type="component" value="Unassembled WGS sequence"/>
</dbReference>
<accession>A0A437A7R5</accession>
<organism evidence="10 11">
    <name type="scientific">Arthrobotrys flagrans</name>
    <name type="common">Nematode-trapping fungus</name>
    <name type="synonym">Trichothecium flagrans</name>
    <dbReference type="NCBI Taxonomy" id="97331"/>
    <lineage>
        <taxon>Eukaryota</taxon>
        <taxon>Fungi</taxon>
        <taxon>Dikarya</taxon>
        <taxon>Ascomycota</taxon>
        <taxon>Pezizomycotina</taxon>
        <taxon>Orbiliomycetes</taxon>
        <taxon>Orbiliales</taxon>
        <taxon>Orbiliaceae</taxon>
        <taxon>Arthrobotrys</taxon>
    </lineage>
</organism>
<dbReference type="GO" id="GO:0006351">
    <property type="term" value="P:DNA-templated transcription"/>
    <property type="evidence" value="ECO:0007669"/>
    <property type="project" value="InterPro"/>
</dbReference>
<dbReference type="InterPro" id="IPR007219">
    <property type="entry name" value="XnlR_reg_dom"/>
</dbReference>
<dbReference type="PANTHER" id="PTHR31845:SF21">
    <property type="entry name" value="REGULATORY PROTEIN LEU3"/>
    <property type="match status" value="1"/>
</dbReference>
<evidence type="ECO:0000256" key="2">
    <source>
        <dbReference type="ARBA" id="ARBA00022723"/>
    </source>
</evidence>
<dbReference type="SUPFAM" id="SSF57701">
    <property type="entry name" value="Zn2/Cys6 DNA-binding domain"/>
    <property type="match status" value="1"/>
</dbReference>
<keyword evidence="2" id="KW-0479">Metal-binding</keyword>
<evidence type="ECO:0000256" key="1">
    <source>
        <dbReference type="ARBA" id="ARBA00004123"/>
    </source>
</evidence>
<comment type="subcellular location">
    <subcellularLocation>
        <location evidence="1">Nucleus</location>
    </subcellularLocation>
</comment>
<dbReference type="PROSITE" id="PS50048">
    <property type="entry name" value="ZN2_CY6_FUNGAL_2"/>
    <property type="match status" value="1"/>
</dbReference>
<dbReference type="GeneID" id="93583782"/>
<comment type="caution">
    <text evidence="10">The sequence shown here is derived from an EMBL/GenBank/DDBJ whole genome shotgun (WGS) entry which is preliminary data.</text>
</comment>
<feature type="compositionally biased region" description="Low complexity" evidence="8">
    <location>
        <begin position="1"/>
        <end position="18"/>
    </location>
</feature>
<dbReference type="GO" id="GO:0008270">
    <property type="term" value="F:zinc ion binding"/>
    <property type="evidence" value="ECO:0007669"/>
    <property type="project" value="InterPro"/>
</dbReference>
<keyword evidence="11" id="KW-1185">Reference proteome</keyword>
<dbReference type="PANTHER" id="PTHR31845">
    <property type="entry name" value="FINGER DOMAIN PROTEIN, PUTATIVE-RELATED"/>
    <property type="match status" value="1"/>
</dbReference>
<dbReference type="GO" id="GO:0000981">
    <property type="term" value="F:DNA-binding transcription factor activity, RNA polymerase II-specific"/>
    <property type="evidence" value="ECO:0007669"/>
    <property type="project" value="InterPro"/>
</dbReference>
<feature type="region of interest" description="Disordered" evidence="8">
    <location>
        <begin position="1"/>
        <end position="61"/>
    </location>
</feature>
<keyword evidence="3" id="KW-0862">Zinc</keyword>
<dbReference type="RefSeq" id="XP_067492773.1">
    <property type="nucleotide sequence ID" value="XM_067630095.1"/>
</dbReference>
<evidence type="ECO:0000256" key="8">
    <source>
        <dbReference type="SAM" id="MobiDB-lite"/>
    </source>
</evidence>
<feature type="compositionally biased region" description="Polar residues" evidence="8">
    <location>
        <begin position="42"/>
        <end position="60"/>
    </location>
</feature>
<keyword evidence="4" id="KW-0805">Transcription regulation</keyword>
<dbReference type="STRING" id="97331.A0A437A7R5"/>
<feature type="domain" description="Zn(2)-C6 fungal-type" evidence="9">
    <location>
        <begin position="141"/>
        <end position="174"/>
    </location>
</feature>
<dbReference type="InterPro" id="IPR051089">
    <property type="entry name" value="prtT"/>
</dbReference>
<dbReference type="PROSITE" id="PS00463">
    <property type="entry name" value="ZN2_CY6_FUNGAL_1"/>
    <property type="match status" value="1"/>
</dbReference>
<dbReference type="GO" id="GO:0001216">
    <property type="term" value="F:DNA-binding transcription activator activity"/>
    <property type="evidence" value="ECO:0007669"/>
    <property type="project" value="UniProtKB-ARBA"/>
</dbReference>
<evidence type="ECO:0000313" key="11">
    <source>
        <dbReference type="Proteomes" id="UP000283090"/>
    </source>
</evidence>
<feature type="compositionally biased region" description="Low complexity" evidence="8">
    <location>
        <begin position="772"/>
        <end position="791"/>
    </location>
</feature>
<dbReference type="Pfam" id="PF04082">
    <property type="entry name" value="Fungal_trans"/>
    <property type="match status" value="1"/>
</dbReference>
<keyword evidence="7" id="KW-0539">Nucleus</keyword>
<sequence>MRTKPPSAATTPPSSTASNRPVKRRKTLSDTATVPNDLLPSPTDNNATATPENAGQQHLRSASLDHSAIANGYANFQNSPTESYGTEGARSPATYTAGDLTAMEMDIDGAHFSGEASTLTSPTTNPKVNISGAEKQITKRACNECRQQKLRCDVVQNPYTDCSRCKRLKLECRIDSNFKRTVKRSKIAEMEKEVAYLRSMLGMTSSTSSPVVAQPSAQFSPGAQISQPLLEASASAISSFAASQSIPDGFGAFGSQANNNDQDLQLTSLLADMKNDRRPKLTVDSAPPKGSQTLEDVMLTKEQIDELFKVYFDHYHPFLPMLDPATPPSTYYSSSQLLFWVIISIASRRYPSGEPNLLMRLSRAVSKLVWSTLATVPHNKFVVKALILISTWPFPTSSTLNDPTYMLSCLAVSVAIQMGLHRPAYTKDYTKFANKAKADSIEICDRTTTWACCNISSQSVSTGLGLPPDTQYDWTISNAVLHNAKYPLPTEIRNLVLIQRFVDTATRSLNSNNNDPIGLLERDSRPAVITLLERRLDELEGEINSTLTPLHRIYLLCARLHLRSFYLFESPTSSSASTNRVINLYSAAESLVTHILKFEDIVVDYCPVYVYQMFTCAAFMMLKVLRSSYFNRYLDVESGIKGFNAALGGLRNISIADNDLPARMADVLTQLWECGSLGPGSATGGSVDGSVISGAMSTVSKEEVGEGGEMLHSGWDLRIRSRMSQSVVYDSLWKWREQFRERNAILQAREEVGGAVASVDKLTLNPTPPQPGSTITPQQSQTPAAQQQVTPLQHRQTFPVLSNAFQRLSTPLIPNDLLATLSTPAAATTPGGTSATRLQNPMLPVPTTTSNSEAPSVVSAGGLDTAGSVVDMNQMFGVGGMAGGMGGAGGDAFDLNWVLDGFEFLPLPGDDGDIGGVGGSAGGEGAAGIFGVGI</sequence>
<name>A0A437A7R5_ARTFL</name>
<dbReference type="EMBL" id="SAEB01000003">
    <property type="protein sequence ID" value="RVD87229.1"/>
    <property type="molecule type" value="Genomic_DNA"/>
</dbReference>
<keyword evidence="5" id="KW-0238">DNA-binding</keyword>
<evidence type="ECO:0000313" key="10">
    <source>
        <dbReference type="EMBL" id="RVD87229.1"/>
    </source>
</evidence>
<evidence type="ECO:0000256" key="4">
    <source>
        <dbReference type="ARBA" id="ARBA00023015"/>
    </source>
</evidence>
<dbReference type="GO" id="GO:0005634">
    <property type="term" value="C:nucleus"/>
    <property type="evidence" value="ECO:0007669"/>
    <property type="project" value="UniProtKB-SubCell"/>
</dbReference>
<dbReference type="FunFam" id="4.10.240.10:FF:000003">
    <property type="entry name" value="C6 transcription factor (Leu3)"/>
    <property type="match status" value="1"/>
</dbReference>
<evidence type="ECO:0000256" key="3">
    <source>
        <dbReference type="ARBA" id="ARBA00022833"/>
    </source>
</evidence>
<evidence type="ECO:0000259" key="9">
    <source>
        <dbReference type="PROSITE" id="PS50048"/>
    </source>
</evidence>
<dbReference type="OrthoDB" id="2341546at2759"/>
<keyword evidence="6" id="KW-0804">Transcription</keyword>
<reference evidence="10 11" key="1">
    <citation type="submission" date="2019-01" db="EMBL/GenBank/DDBJ databases">
        <title>Intercellular communication is required for trap formation in the nematode-trapping fungus Duddingtonia flagrans.</title>
        <authorList>
            <person name="Youssar L."/>
            <person name="Wernet V."/>
            <person name="Hensel N."/>
            <person name="Hildebrandt H.-G."/>
            <person name="Fischer R."/>
        </authorList>
    </citation>
    <scope>NUCLEOTIDE SEQUENCE [LARGE SCALE GENOMIC DNA]</scope>
    <source>
        <strain evidence="10 11">CBS H-5679</strain>
    </source>
</reference>